<comment type="similarity">
    <text evidence="1">Belongs to the peptidase C40 family.</text>
</comment>
<keyword evidence="4" id="KW-0788">Thiol protease</keyword>
<reference evidence="9" key="1">
    <citation type="submission" date="2023-07" db="EMBL/GenBank/DDBJ databases">
        <title>30 novel species of actinomycetes from the DSMZ collection.</title>
        <authorList>
            <person name="Nouioui I."/>
        </authorList>
    </citation>
    <scope>NUCLEOTIDE SEQUENCE [LARGE SCALE GENOMIC DNA]</scope>
    <source>
        <strain evidence="9">DSM 44918</strain>
    </source>
</reference>
<gene>
    <name evidence="8" type="ORF">RNC47_21615</name>
</gene>
<feature type="signal peptide" evidence="6">
    <location>
        <begin position="1"/>
        <end position="43"/>
    </location>
</feature>
<feature type="compositionally biased region" description="Low complexity" evidence="5">
    <location>
        <begin position="140"/>
        <end position="156"/>
    </location>
</feature>
<keyword evidence="2" id="KW-0645">Protease</keyword>
<proteinExistence type="inferred from homology"/>
<keyword evidence="9" id="KW-1185">Reference proteome</keyword>
<feature type="compositionally biased region" description="Basic and acidic residues" evidence="5">
    <location>
        <begin position="105"/>
        <end position="119"/>
    </location>
</feature>
<dbReference type="Proteomes" id="UP001183420">
    <property type="component" value="Unassembled WGS sequence"/>
</dbReference>
<protein>
    <submittedName>
        <fullName evidence="8">C40 family peptidase</fullName>
    </submittedName>
</protein>
<feature type="region of interest" description="Disordered" evidence="5">
    <location>
        <begin position="104"/>
        <end position="156"/>
    </location>
</feature>
<feature type="compositionally biased region" description="Basic residues" evidence="5">
    <location>
        <begin position="1"/>
        <end position="15"/>
    </location>
</feature>
<dbReference type="PANTHER" id="PTHR47053">
    <property type="entry name" value="MUREIN DD-ENDOPEPTIDASE MEPH-RELATED"/>
    <property type="match status" value="1"/>
</dbReference>
<sequence>MSPIRYRGRHRKPSRSRTSSLIRGGVLMGTVAVAGAAATPAMAAEQPSERTGELPLLDGVLASSAAGAAEATQAYVSQAQLQQVRATAQQQAISQAQEAAAELRAAQEAEAERQAREAAEAEAAARAAAEEEAAREAAAEAETVSAPTSTSAPAPSSGGVAAVLDFVRAQVGDAYSLGSTGPDAWDCSSLMQAAFSQAGVSLPRVSQDQSTAGTQVSLDALQAGDILYWGGAGSAYHVAVYMGDGTFIGAQNSSTGVVQRDLDWDMPSGAVRVL</sequence>
<evidence type="ECO:0000256" key="6">
    <source>
        <dbReference type="SAM" id="SignalP"/>
    </source>
</evidence>
<feature type="domain" description="NlpC/P60" evidence="7">
    <location>
        <begin position="157"/>
        <end position="274"/>
    </location>
</feature>
<dbReference type="PANTHER" id="PTHR47053:SF1">
    <property type="entry name" value="MUREIN DD-ENDOPEPTIDASE MEPH-RELATED"/>
    <property type="match status" value="1"/>
</dbReference>
<evidence type="ECO:0000256" key="5">
    <source>
        <dbReference type="SAM" id="MobiDB-lite"/>
    </source>
</evidence>
<feature type="compositionally biased region" description="Basic and acidic residues" evidence="5">
    <location>
        <begin position="128"/>
        <end position="138"/>
    </location>
</feature>
<dbReference type="PROSITE" id="PS51935">
    <property type="entry name" value="NLPC_P60"/>
    <property type="match status" value="1"/>
</dbReference>
<evidence type="ECO:0000256" key="4">
    <source>
        <dbReference type="ARBA" id="ARBA00022807"/>
    </source>
</evidence>
<keyword evidence="3" id="KW-0378">Hydrolase</keyword>
<evidence type="ECO:0000259" key="7">
    <source>
        <dbReference type="PROSITE" id="PS51935"/>
    </source>
</evidence>
<evidence type="ECO:0000313" key="8">
    <source>
        <dbReference type="EMBL" id="MDT0320933.1"/>
    </source>
</evidence>
<feature type="chain" id="PRO_5045766230" evidence="6">
    <location>
        <begin position="44"/>
        <end position="274"/>
    </location>
</feature>
<dbReference type="RefSeq" id="WP_311601118.1">
    <property type="nucleotide sequence ID" value="NZ_JAVREM010000031.1"/>
</dbReference>
<dbReference type="InterPro" id="IPR038765">
    <property type="entry name" value="Papain-like_cys_pep_sf"/>
</dbReference>
<evidence type="ECO:0000313" key="9">
    <source>
        <dbReference type="Proteomes" id="UP001183420"/>
    </source>
</evidence>
<dbReference type="InterPro" id="IPR000064">
    <property type="entry name" value="NLP_P60_dom"/>
</dbReference>
<comment type="caution">
    <text evidence="8">The sequence shown here is derived from an EMBL/GenBank/DDBJ whole genome shotgun (WGS) entry which is preliminary data.</text>
</comment>
<evidence type="ECO:0000256" key="2">
    <source>
        <dbReference type="ARBA" id="ARBA00022670"/>
    </source>
</evidence>
<name>A0ABU2LTK6_9ACTN</name>
<keyword evidence="6" id="KW-0732">Signal</keyword>
<organism evidence="8 9">
    <name type="scientific">Streptomyces millisiae</name>
    <dbReference type="NCBI Taxonomy" id="3075542"/>
    <lineage>
        <taxon>Bacteria</taxon>
        <taxon>Bacillati</taxon>
        <taxon>Actinomycetota</taxon>
        <taxon>Actinomycetes</taxon>
        <taxon>Kitasatosporales</taxon>
        <taxon>Streptomycetaceae</taxon>
        <taxon>Streptomyces</taxon>
    </lineage>
</organism>
<feature type="region of interest" description="Disordered" evidence="5">
    <location>
        <begin position="1"/>
        <end position="21"/>
    </location>
</feature>
<dbReference type="SUPFAM" id="SSF54001">
    <property type="entry name" value="Cysteine proteinases"/>
    <property type="match status" value="1"/>
</dbReference>
<dbReference type="Gene3D" id="3.90.1720.10">
    <property type="entry name" value="endopeptidase domain like (from Nostoc punctiforme)"/>
    <property type="match status" value="1"/>
</dbReference>
<dbReference type="Pfam" id="PF00877">
    <property type="entry name" value="NLPC_P60"/>
    <property type="match status" value="1"/>
</dbReference>
<evidence type="ECO:0000256" key="1">
    <source>
        <dbReference type="ARBA" id="ARBA00007074"/>
    </source>
</evidence>
<accession>A0ABU2LTK6</accession>
<dbReference type="InterPro" id="IPR051202">
    <property type="entry name" value="Peptidase_C40"/>
</dbReference>
<evidence type="ECO:0000256" key="3">
    <source>
        <dbReference type="ARBA" id="ARBA00022801"/>
    </source>
</evidence>
<dbReference type="EMBL" id="JAVREM010000031">
    <property type="protein sequence ID" value="MDT0320933.1"/>
    <property type="molecule type" value="Genomic_DNA"/>
</dbReference>